<feature type="transmembrane region" description="Helical" evidence="7">
    <location>
        <begin position="206"/>
        <end position="226"/>
    </location>
</feature>
<feature type="transmembrane region" description="Helical" evidence="7">
    <location>
        <begin position="139"/>
        <end position="159"/>
    </location>
</feature>
<feature type="compositionally biased region" description="Polar residues" evidence="6">
    <location>
        <begin position="321"/>
        <end position="330"/>
    </location>
</feature>
<comment type="similarity">
    <text evidence="2">Belongs to the EamA transporter family.</text>
</comment>
<dbReference type="InterPro" id="IPR050638">
    <property type="entry name" value="AA-Vitamin_Transporters"/>
</dbReference>
<evidence type="ECO:0000259" key="8">
    <source>
        <dbReference type="Pfam" id="PF00892"/>
    </source>
</evidence>
<feature type="transmembrane region" description="Helical" evidence="7">
    <location>
        <begin position="58"/>
        <end position="79"/>
    </location>
</feature>
<evidence type="ECO:0000256" key="1">
    <source>
        <dbReference type="ARBA" id="ARBA00004141"/>
    </source>
</evidence>
<dbReference type="RefSeq" id="WP_305995701.1">
    <property type="nucleotide sequence ID" value="NZ_JAVALS010000002.1"/>
</dbReference>
<sequence>MKSRHVLAAVLVAVIWGSNFVAIRLGLHDVPPLVLTALRFALVAFPLMLFVPRPAVSWRVLLGVGLFMNAGHLGFSYLAMSLGLPTGLAPLILQSQVLFTILLAAVFLRERPGRVQLAGVLVGAAGLLVVVLSRASFAAFVPVLLTLAGGLCWGIGNVVSRAAKGVNPFGLVVWSAATVPLPLLILDMVQNGPEDPFRAVAAMTPLAWGSTLFTVLVSTLLAFTLWNGLLHAYPAWRVTPFALLIPVVGMTAGWLAFGEVPGVWDLAGGAVLLSGVAVTQLGGALSRTAGTTAASGLSRGPQPEVSEESVAGGSARRDAVTASTASPGTP</sequence>
<dbReference type="InterPro" id="IPR037185">
    <property type="entry name" value="EmrE-like"/>
</dbReference>
<feature type="domain" description="EamA" evidence="8">
    <location>
        <begin position="143"/>
        <end position="279"/>
    </location>
</feature>
<keyword evidence="3 7" id="KW-0812">Transmembrane</keyword>
<feature type="transmembrane region" description="Helical" evidence="7">
    <location>
        <begin position="166"/>
        <end position="186"/>
    </location>
</feature>
<feature type="transmembrane region" description="Helical" evidence="7">
    <location>
        <begin position="238"/>
        <end position="257"/>
    </location>
</feature>
<reference evidence="9 10" key="1">
    <citation type="submission" date="2023-08" db="EMBL/GenBank/DDBJ databases">
        <title>Arthrobacter horti sp. nov., isolated from forest soil.</title>
        <authorList>
            <person name="Park M."/>
        </authorList>
    </citation>
    <scope>NUCLEOTIDE SEQUENCE [LARGE SCALE GENOMIC DNA]</scope>
    <source>
        <strain evidence="9 10">YJM1</strain>
    </source>
</reference>
<evidence type="ECO:0000313" key="10">
    <source>
        <dbReference type="Proteomes" id="UP001232725"/>
    </source>
</evidence>
<evidence type="ECO:0000256" key="4">
    <source>
        <dbReference type="ARBA" id="ARBA00022989"/>
    </source>
</evidence>
<feature type="transmembrane region" description="Helical" evidence="7">
    <location>
        <begin position="32"/>
        <end position="51"/>
    </location>
</feature>
<proteinExistence type="inferred from homology"/>
<keyword evidence="4 7" id="KW-1133">Transmembrane helix</keyword>
<keyword evidence="5 7" id="KW-0472">Membrane</keyword>
<feature type="transmembrane region" description="Helical" evidence="7">
    <location>
        <begin position="91"/>
        <end position="108"/>
    </location>
</feature>
<evidence type="ECO:0000313" key="9">
    <source>
        <dbReference type="EMBL" id="MDP5226658.1"/>
    </source>
</evidence>
<dbReference type="InterPro" id="IPR000620">
    <property type="entry name" value="EamA_dom"/>
</dbReference>
<dbReference type="Proteomes" id="UP001232725">
    <property type="component" value="Unassembled WGS sequence"/>
</dbReference>
<dbReference type="EMBL" id="JAVALS010000002">
    <property type="protein sequence ID" value="MDP5226658.1"/>
    <property type="molecule type" value="Genomic_DNA"/>
</dbReference>
<name>A0ABT9IM39_9MICC</name>
<accession>A0ABT9IM39</accession>
<evidence type="ECO:0000256" key="5">
    <source>
        <dbReference type="ARBA" id="ARBA00023136"/>
    </source>
</evidence>
<feature type="transmembrane region" description="Helical" evidence="7">
    <location>
        <begin position="263"/>
        <end position="285"/>
    </location>
</feature>
<feature type="domain" description="EamA" evidence="8">
    <location>
        <begin position="6"/>
        <end position="131"/>
    </location>
</feature>
<dbReference type="PANTHER" id="PTHR32322">
    <property type="entry name" value="INNER MEMBRANE TRANSPORTER"/>
    <property type="match status" value="1"/>
</dbReference>
<feature type="transmembrane region" description="Helical" evidence="7">
    <location>
        <begin position="115"/>
        <end position="133"/>
    </location>
</feature>
<organism evidence="9 10">
    <name type="scientific">Arthrobacter horti</name>
    <dbReference type="NCBI Taxonomy" id="3068273"/>
    <lineage>
        <taxon>Bacteria</taxon>
        <taxon>Bacillati</taxon>
        <taxon>Actinomycetota</taxon>
        <taxon>Actinomycetes</taxon>
        <taxon>Micrococcales</taxon>
        <taxon>Micrococcaceae</taxon>
        <taxon>Arthrobacter</taxon>
    </lineage>
</organism>
<feature type="region of interest" description="Disordered" evidence="6">
    <location>
        <begin position="292"/>
        <end position="330"/>
    </location>
</feature>
<dbReference type="SUPFAM" id="SSF103481">
    <property type="entry name" value="Multidrug resistance efflux transporter EmrE"/>
    <property type="match status" value="2"/>
</dbReference>
<comment type="subcellular location">
    <subcellularLocation>
        <location evidence="1">Membrane</location>
        <topology evidence="1">Multi-pass membrane protein</topology>
    </subcellularLocation>
</comment>
<protein>
    <submittedName>
        <fullName evidence="9">EamA family transporter</fullName>
    </submittedName>
</protein>
<evidence type="ECO:0000256" key="7">
    <source>
        <dbReference type="SAM" id="Phobius"/>
    </source>
</evidence>
<evidence type="ECO:0000256" key="2">
    <source>
        <dbReference type="ARBA" id="ARBA00007362"/>
    </source>
</evidence>
<dbReference type="PANTHER" id="PTHR32322:SF9">
    <property type="entry name" value="AMINO-ACID METABOLITE EFFLUX PUMP-RELATED"/>
    <property type="match status" value="1"/>
</dbReference>
<gene>
    <name evidence="9" type="ORF">Q9R02_05770</name>
</gene>
<dbReference type="Pfam" id="PF00892">
    <property type="entry name" value="EamA"/>
    <property type="match status" value="2"/>
</dbReference>
<evidence type="ECO:0000256" key="3">
    <source>
        <dbReference type="ARBA" id="ARBA00022692"/>
    </source>
</evidence>
<comment type="caution">
    <text evidence="9">The sequence shown here is derived from an EMBL/GenBank/DDBJ whole genome shotgun (WGS) entry which is preliminary data.</text>
</comment>
<evidence type="ECO:0000256" key="6">
    <source>
        <dbReference type="SAM" id="MobiDB-lite"/>
    </source>
</evidence>
<keyword evidence="10" id="KW-1185">Reference proteome</keyword>